<proteinExistence type="inferred from homology"/>
<evidence type="ECO:0000256" key="9">
    <source>
        <dbReference type="ARBA" id="ARBA00030128"/>
    </source>
</evidence>
<dbReference type="EC" id="2.7.4.8" evidence="3 11"/>
<organism evidence="13 14">
    <name type="scientific">Filifactor villosus</name>
    <dbReference type="NCBI Taxonomy" id="29374"/>
    <lineage>
        <taxon>Bacteria</taxon>
        <taxon>Bacillati</taxon>
        <taxon>Bacillota</taxon>
        <taxon>Clostridia</taxon>
        <taxon>Peptostreptococcales</taxon>
        <taxon>Filifactoraceae</taxon>
        <taxon>Filifactor</taxon>
    </lineage>
</organism>
<dbReference type="Gene3D" id="3.40.50.300">
    <property type="entry name" value="P-loop containing nucleotide triphosphate hydrolases"/>
    <property type="match status" value="1"/>
</dbReference>
<dbReference type="Proteomes" id="UP001595916">
    <property type="component" value="Unassembled WGS sequence"/>
</dbReference>
<comment type="caution">
    <text evidence="13">The sequence shown here is derived from an EMBL/GenBank/DDBJ whole genome shotgun (WGS) entry which is preliminary data.</text>
</comment>
<dbReference type="InterPro" id="IPR027417">
    <property type="entry name" value="P-loop_NTPase"/>
</dbReference>
<gene>
    <name evidence="11 13" type="primary">gmk</name>
    <name evidence="13" type="ORF">ACFO4R_03615</name>
</gene>
<name>A0ABV9QHR8_9FIRM</name>
<evidence type="ECO:0000256" key="10">
    <source>
        <dbReference type="ARBA" id="ARBA00048594"/>
    </source>
</evidence>
<dbReference type="InterPro" id="IPR020590">
    <property type="entry name" value="Guanylate_kinase_CS"/>
</dbReference>
<dbReference type="CDD" id="cd00071">
    <property type="entry name" value="GMPK"/>
    <property type="match status" value="1"/>
</dbReference>
<comment type="catalytic activity">
    <reaction evidence="10 11">
        <text>GMP + ATP = GDP + ADP</text>
        <dbReference type="Rhea" id="RHEA:20780"/>
        <dbReference type="ChEBI" id="CHEBI:30616"/>
        <dbReference type="ChEBI" id="CHEBI:58115"/>
        <dbReference type="ChEBI" id="CHEBI:58189"/>
        <dbReference type="ChEBI" id="CHEBI:456216"/>
        <dbReference type="EC" id="2.7.4.8"/>
    </reaction>
</comment>
<evidence type="ECO:0000256" key="6">
    <source>
        <dbReference type="ARBA" id="ARBA00022741"/>
    </source>
</evidence>
<evidence type="ECO:0000256" key="1">
    <source>
        <dbReference type="ARBA" id="ARBA00003531"/>
    </source>
</evidence>
<dbReference type="InterPro" id="IPR017665">
    <property type="entry name" value="Guanylate_kinase"/>
</dbReference>
<dbReference type="SUPFAM" id="SSF52540">
    <property type="entry name" value="P-loop containing nucleoside triphosphate hydrolases"/>
    <property type="match status" value="1"/>
</dbReference>
<comment type="similarity">
    <text evidence="2 11">Belongs to the guanylate kinase family.</text>
</comment>
<keyword evidence="11" id="KW-0963">Cytoplasm</keyword>
<feature type="domain" description="Guanylate kinase-like" evidence="12">
    <location>
        <begin position="5"/>
        <end position="183"/>
    </location>
</feature>
<dbReference type="HAMAP" id="MF_00328">
    <property type="entry name" value="Guanylate_kinase"/>
    <property type="match status" value="1"/>
</dbReference>
<dbReference type="PROSITE" id="PS00856">
    <property type="entry name" value="GUANYLATE_KINASE_1"/>
    <property type="match status" value="1"/>
</dbReference>
<dbReference type="Pfam" id="PF00625">
    <property type="entry name" value="Guanylate_kin"/>
    <property type="match status" value="1"/>
</dbReference>
<evidence type="ECO:0000256" key="11">
    <source>
        <dbReference type="HAMAP-Rule" id="MF_00328"/>
    </source>
</evidence>
<dbReference type="PANTHER" id="PTHR23117:SF13">
    <property type="entry name" value="GUANYLATE KINASE"/>
    <property type="match status" value="1"/>
</dbReference>
<dbReference type="InterPro" id="IPR008144">
    <property type="entry name" value="Guanylate_kin-like_dom"/>
</dbReference>
<dbReference type="PANTHER" id="PTHR23117">
    <property type="entry name" value="GUANYLATE KINASE-RELATED"/>
    <property type="match status" value="1"/>
</dbReference>
<evidence type="ECO:0000256" key="8">
    <source>
        <dbReference type="ARBA" id="ARBA00022840"/>
    </source>
</evidence>
<accession>A0ABV9QHR8</accession>
<comment type="subcellular location">
    <subcellularLocation>
        <location evidence="11">Cytoplasm</location>
    </subcellularLocation>
</comment>
<keyword evidence="8 11" id="KW-0067">ATP-binding</keyword>
<dbReference type="Gene3D" id="3.30.63.10">
    <property type="entry name" value="Guanylate Kinase phosphate binding domain"/>
    <property type="match status" value="1"/>
</dbReference>
<feature type="binding site" evidence="11">
    <location>
        <begin position="12"/>
        <end position="19"/>
    </location>
    <ligand>
        <name>ATP</name>
        <dbReference type="ChEBI" id="CHEBI:30616"/>
    </ligand>
</feature>
<dbReference type="PROSITE" id="PS50052">
    <property type="entry name" value="GUANYLATE_KINASE_2"/>
    <property type="match status" value="1"/>
</dbReference>
<evidence type="ECO:0000256" key="2">
    <source>
        <dbReference type="ARBA" id="ARBA00005790"/>
    </source>
</evidence>
<evidence type="ECO:0000256" key="5">
    <source>
        <dbReference type="ARBA" id="ARBA00022679"/>
    </source>
</evidence>
<evidence type="ECO:0000256" key="7">
    <source>
        <dbReference type="ARBA" id="ARBA00022777"/>
    </source>
</evidence>
<evidence type="ECO:0000256" key="4">
    <source>
        <dbReference type="ARBA" id="ARBA00016296"/>
    </source>
</evidence>
<reference evidence="14" key="1">
    <citation type="journal article" date="2019" name="Int. J. Syst. Evol. Microbiol.">
        <title>The Global Catalogue of Microorganisms (GCM) 10K type strain sequencing project: providing services to taxonomists for standard genome sequencing and annotation.</title>
        <authorList>
            <consortium name="The Broad Institute Genomics Platform"/>
            <consortium name="The Broad Institute Genome Sequencing Center for Infectious Disease"/>
            <person name="Wu L."/>
            <person name="Ma J."/>
        </authorList>
    </citation>
    <scope>NUCLEOTIDE SEQUENCE [LARGE SCALE GENOMIC DNA]</scope>
    <source>
        <strain evidence="14">CCUG 46385</strain>
    </source>
</reference>
<dbReference type="NCBIfam" id="TIGR03263">
    <property type="entry name" value="guanyl_kin"/>
    <property type="match status" value="1"/>
</dbReference>
<dbReference type="SMART" id="SM00072">
    <property type="entry name" value="GuKc"/>
    <property type="match status" value="1"/>
</dbReference>
<comment type="function">
    <text evidence="1 11">Essential for recycling GMP and indirectly, cGMP.</text>
</comment>
<keyword evidence="7 11" id="KW-0418">Kinase</keyword>
<dbReference type="InterPro" id="IPR008145">
    <property type="entry name" value="GK/Ca_channel_bsu"/>
</dbReference>
<evidence type="ECO:0000313" key="14">
    <source>
        <dbReference type="Proteomes" id="UP001595916"/>
    </source>
</evidence>
<keyword evidence="14" id="KW-1185">Reference proteome</keyword>
<sequence>MKKKGLLIVLSGPSGSGKGTICKRFLEKNEAVSLSVSATTRKPREGEEHGVHYFFKTKDEFVEMIEKNHLLEYVHVFDNYYGTPKDYVLKEIELGRDVILEIEIEGAAKVKEAYADAVLVFVLPPSIEELKRRIQGRGTESMEQIEDRLGRSLKEIGCITNYSYFIVNEDVDVAVRELEAIMTAEKDNTRRYLCEIRKEFGL</sequence>
<evidence type="ECO:0000256" key="3">
    <source>
        <dbReference type="ARBA" id="ARBA00012961"/>
    </source>
</evidence>
<evidence type="ECO:0000259" key="12">
    <source>
        <dbReference type="PROSITE" id="PS50052"/>
    </source>
</evidence>
<keyword evidence="5 11" id="KW-0808">Transferase</keyword>
<dbReference type="RefSeq" id="WP_379787652.1">
    <property type="nucleotide sequence ID" value="NZ_JBHSHL010000013.1"/>
</dbReference>
<keyword evidence="6 11" id="KW-0547">Nucleotide-binding</keyword>
<protein>
    <recommendedName>
        <fullName evidence="4 11">Guanylate kinase</fullName>
        <ecNumber evidence="3 11">2.7.4.8</ecNumber>
    </recommendedName>
    <alternativeName>
        <fullName evidence="9 11">GMP kinase</fullName>
    </alternativeName>
</protein>
<dbReference type="GO" id="GO:0004385">
    <property type="term" value="F:GMP kinase activity"/>
    <property type="evidence" value="ECO:0007669"/>
    <property type="project" value="UniProtKB-EC"/>
</dbReference>
<evidence type="ECO:0000313" key="13">
    <source>
        <dbReference type="EMBL" id="MFC4804160.1"/>
    </source>
</evidence>
<dbReference type="EMBL" id="JBHSHL010000013">
    <property type="protein sequence ID" value="MFC4804160.1"/>
    <property type="molecule type" value="Genomic_DNA"/>
</dbReference>